<feature type="domain" description="EAL" evidence="1">
    <location>
        <begin position="149"/>
        <end position="404"/>
    </location>
</feature>
<protein>
    <submittedName>
        <fullName evidence="2">EAL domain-containing protein</fullName>
    </submittedName>
</protein>
<proteinExistence type="predicted"/>
<evidence type="ECO:0000313" key="3">
    <source>
        <dbReference type="Proteomes" id="UP000294145"/>
    </source>
</evidence>
<dbReference type="EMBL" id="SISP01000020">
    <property type="protein sequence ID" value="TBM41383.1"/>
    <property type="molecule type" value="Genomic_DNA"/>
</dbReference>
<dbReference type="AlphaFoldDB" id="A0A7Z7VNW4"/>
<reference evidence="2 3" key="1">
    <citation type="submission" date="2019-02" db="EMBL/GenBank/DDBJ databases">
        <title>Genomic plasticity associated with the antimicrobial resistance in Vibrio cholerae.</title>
        <authorList>
            <person name="Verma J."/>
            <person name="Bag S."/>
            <person name="Saha B."/>
            <person name="Kumar P."/>
            <person name="Ghosh T.S."/>
            <person name="Dayal M."/>
            <person name="Senapati T."/>
            <person name="Mehra S."/>
            <person name="Dey P."/>
            <person name="Desigamani A."/>
            <person name="Kumar D."/>
            <person name="Rana P."/>
            <person name="Kumar B."/>
            <person name="Maiti T.K."/>
            <person name="Sharma N.C."/>
            <person name="Bhadra R.K."/>
            <person name="Mutreja A."/>
            <person name="Nair G.B."/>
            <person name="Ramamurthy T."/>
            <person name="Das B."/>
        </authorList>
    </citation>
    <scope>NUCLEOTIDE SEQUENCE [LARGE SCALE GENOMIC DNA]</scope>
    <source>
        <strain evidence="2 3">IDH06781</strain>
    </source>
</reference>
<dbReference type="RefSeq" id="WP_154813831.1">
    <property type="nucleotide sequence ID" value="NZ_JACWKW010000009.1"/>
</dbReference>
<dbReference type="InterPro" id="IPR050706">
    <property type="entry name" value="Cyclic-di-GMP_PDE-like"/>
</dbReference>
<dbReference type="GO" id="GO:0071111">
    <property type="term" value="F:cyclic-guanylate-specific phosphodiesterase activity"/>
    <property type="evidence" value="ECO:0007669"/>
    <property type="project" value="InterPro"/>
</dbReference>
<dbReference type="PROSITE" id="PS50883">
    <property type="entry name" value="EAL"/>
    <property type="match status" value="1"/>
</dbReference>
<dbReference type="PANTHER" id="PTHR33121">
    <property type="entry name" value="CYCLIC DI-GMP PHOSPHODIESTERASE PDEF"/>
    <property type="match status" value="1"/>
</dbReference>
<dbReference type="PANTHER" id="PTHR33121:SF79">
    <property type="entry name" value="CYCLIC DI-GMP PHOSPHODIESTERASE PDED-RELATED"/>
    <property type="match status" value="1"/>
</dbReference>
<dbReference type="InterPro" id="IPR035919">
    <property type="entry name" value="EAL_sf"/>
</dbReference>
<evidence type="ECO:0000259" key="1">
    <source>
        <dbReference type="PROSITE" id="PS50883"/>
    </source>
</evidence>
<gene>
    <name evidence="2" type="ORF">EYB64_12470</name>
</gene>
<organism evidence="2 3">
    <name type="scientific">Vibrio cholerae</name>
    <dbReference type="NCBI Taxonomy" id="666"/>
    <lineage>
        <taxon>Bacteria</taxon>
        <taxon>Pseudomonadati</taxon>
        <taxon>Pseudomonadota</taxon>
        <taxon>Gammaproteobacteria</taxon>
        <taxon>Vibrionales</taxon>
        <taxon>Vibrionaceae</taxon>
        <taxon>Vibrio</taxon>
    </lineage>
</organism>
<accession>A0A7Z7VNW4</accession>
<sequence length="422" mass="47519">MATKPYVDFVGFFSATESLSVFHHQVGRFVAIYIDVEAYRHIFKNVGIEAAEVFVTQAMQKIEMNCSQVRDVVRITEHQILVMLGLPRFYGMEFLTGLVDKVVRHFNYHDFLPIHSHAVVDSSDLKKLSPTELLTDLYKEVSPMSGKADFDSKYDLKKALQSNDITSFFQPVFRTNGELRGFEVLARWVLGEHVIGPDKFLGELNRKALGKELIVQHLLRADKLLDNIHLSFGCSDKLIVSINIEPKLLSDITFVEELCSLPLHNDPSHFEFEMVESGNLELVHGRSCSIKKLTEKGFRLAIDDFGVGYAISNTLSSEISTVKIDRKLVHSACSGQSLSQNIIKGLVASFHSVTHQLGEVIAEGIETQSMKEFVASLGVDALQGFLFAKPMDFEELMTWLVSELGYKHRNYSNVVSIHEKQS</sequence>
<evidence type="ECO:0000313" key="2">
    <source>
        <dbReference type="EMBL" id="TBM41383.1"/>
    </source>
</evidence>
<dbReference type="Gene3D" id="3.20.20.450">
    <property type="entry name" value="EAL domain"/>
    <property type="match status" value="1"/>
</dbReference>
<dbReference type="SMART" id="SM00052">
    <property type="entry name" value="EAL"/>
    <property type="match status" value="1"/>
</dbReference>
<name>A0A7Z7VNW4_VIBCL</name>
<dbReference type="CDD" id="cd01948">
    <property type="entry name" value="EAL"/>
    <property type="match status" value="1"/>
</dbReference>
<dbReference type="InterPro" id="IPR001633">
    <property type="entry name" value="EAL_dom"/>
</dbReference>
<dbReference type="Pfam" id="PF00563">
    <property type="entry name" value="EAL"/>
    <property type="match status" value="1"/>
</dbReference>
<dbReference type="SUPFAM" id="SSF141868">
    <property type="entry name" value="EAL domain-like"/>
    <property type="match status" value="1"/>
</dbReference>
<comment type="caution">
    <text evidence="2">The sequence shown here is derived from an EMBL/GenBank/DDBJ whole genome shotgun (WGS) entry which is preliminary data.</text>
</comment>
<dbReference type="Proteomes" id="UP000294145">
    <property type="component" value="Unassembled WGS sequence"/>
</dbReference>